<name>A0A1R3KUC2_9ROSI</name>
<protein>
    <submittedName>
        <fullName evidence="2">Uncharacterized protein</fullName>
    </submittedName>
</protein>
<feature type="region of interest" description="Disordered" evidence="1">
    <location>
        <begin position="67"/>
        <end position="118"/>
    </location>
</feature>
<evidence type="ECO:0000313" key="3">
    <source>
        <dbReference type="Proteomes" id="UP000187203"/>
    </source>
</evidence>
<evidence type="ECO:0000313" key="2">
    <source>
        <dbReference type="EMBL" id="OMP10647.1"/>
    </source>
</evidence>
<keyword evidence="3" id="KW-1185">Reference proteome</keyword>
<dbReference type="Proteomes" id="UP000187203">
    <property type="component" value="Unassembled WGS sequence"/>
</dbReference>
<organism evidence="2 3">
    <name type="scientific">Corchorus olitorius</name>
    <dbReference type="NCBI Taxonomy" id="93759"/>
    <lineage>
        <taxon>Eukaryota</taxon>
        <taxon>Viridiplantae</taxon>
        <taxon>Streptophyta</taxon>
        <taxon>Embryophyta</taxon>
        <taxon>Tracheophyta</taxon>
        <taxon>Spermatophyta</taxon>
        <taxon>Magnoliopsida</taxon>
        <taxon>eudicotyledons</taxon>
        <taxon>Gunneridae</taxon>
        <taxon>Pentapetalae</taxon>
        <taxon>rosids</taxon>
        <taxon>malvids</taxon>
        <taxon>Malvales</taxon>
        <taxon>Malvaceae</taxon>
        <taxon>Grewioideae</taxon>
        <taxon>Apeibeae</taxon>
        <taxon>Corchorus</taxon>
    </lineage>
</organism>
<gene>
    <name evidence="2" type="ORF">COLO4_04373</name>
</gene>
<reference evidence="3" key="1">
    <citation type="submission" date="2013-09" db="EMBL/GenBank/DDBJ databases">
        <title>Corchorus olitorius genome sequencing.</title>
        <authorList>
            <person name="Alam M."/>
            <person name="Haque M.S."/>
            <person name="Islam M.S."/>
            <person name="Emdad E.M."/>
            <person name="Islam M.M."/>
            <person name="Ahmed B."/>
            <person name="Halim A."/>
            <person name="Hossen Q.M.M."/>
            <person name="Hossain M.Z."/>
            <person name="Ahmed R."/>
            <person name="Khan M.M."/>
            <person name="Islam R."/>
            <person name="Rashid M.M."/>
            <person name="Khan S.A."/>
            <person name="Rahman M.S."/>
            <person name="Alam M."/>
            <person name="Yahiya A.S."/>
            <person name="Khan M.S."/>
            <person name="Azam M.S."/>
            <person name="Haque T."/>
            <person name="Lashkar M.Z.H."/>
            <person name="Akhand A.I."/>
            <person name="Morshed G."/>
            <person name="Roy S."/>
            <person name="Uddin K.S."/>
            <person name="Rabeya T."/>
            <person name="Hossain A.S."/>
            <person name="Chowdhury A."/>
            <person name="Snigdha A.R."/>
            <person name="Mortoza M.S."/>
            <person name="Matin S.A."/>
            <person name="Hoque S.M.E."/>
            <person name="Islam M.K."/>
            <person name="Roy D.K."/>
            <person name="Haider R."/>
            <person name="Moosa M.M."/>
            <person name="Elias S.M."/>
            <person name="Hasan A.M."/>
            <person name="Jahan S."/>
            <person name="Shafiuddin M."/>
            <person name="Mahmood N."/>
            <person name="Shommy N.S."/>
        </authorList>
    </citation>
    <scope>NUCLEOTIDE SEQUENCE [LARGE SCALE GENOMIC DNA]</scope>
    <source>
        <strain evidence="3">cv. O-4</strain>
    </source>
</reference>
<dbReference type="AlphaFoldDB" id="A0A1R3KUC2"/>
<accession>A0A1R3KUC2</accession>
<evidence type="ECO:0000256" key="1">
    <source>
        <dbReference type="SAM" id="MobiDB-lite"/>
    </source>
</evidence>
<sequence>MNCNAPLPKFIRIGRLVQKIQYKVASLVWANCNCLGHLNCSSNGGNPIHSNDKMDLNIATSDKANTSLTEVKQSEEDDWQVVSRRNSRKQKNNIATASTSSSTPGKISPENGNPKSAKSSIKYSSIIAKLVPPPCHFSNTLKTPLI</sequence>
<proteinExistence type="predicted"/>
<dbReference type="EMBL" id="AWUE01011419">
    <property type="protein sequence ID" value="OMP10647.1"/>
    <property type="molecule type" value="Genomic_DNA"/>
</dbReference>
<comment type="caution">
    <text evidence="2">The sequence shown here is derived from an EMBL/GenBank/DDBJ whole genome shotgun (WGS) entry which is preliminary data.</text>
</comment>